<comment type="cofactor">
    <cofactor evidence="14">
        <name>[4Fe-4S] cluster</name>
        <dbReference type="ChEBI" id="CHEBI:49883"/>
    </cofactor>
    <text evidence="14">Binds 1 [4Fe-4S] cluster.</text>
</comment>
<dbReference type="RefSeq" id="WP_091828371.1">
    <property type="nucleotide sequence ID" value="NZ_FNZK01000001.1"/>
</dbReference>
<dbReference type="PROSITE" id="PS01155">
    <property type="entry name" value="ENDONUCLEASE_III_2"/>
    <property type="match status" value="1"/>
</dbReference>
<dbReference type="GO" id="GO:0006298">
    <property type="term" value="P:mismatch repair"/>
    <property type="evidence" value="ECO:0007669"/>
    <property type="project" value="TreeGrafter"/>
</dbReference>
<dbReference type="AlphaFoldDB" id="A0A1H6TP96"/>
<keyword evidence="6" id="KW-0004">4Fe-4S</keyword>
<keyword evidence="9" id="KW-0378">Hydrolase</keyword>
<evidence type="ECO:0000256" key="12">
    <source>
        <dbReference type="ARBA" id="ARBA00023204"/>
    </source>
</evidence>
<dbReference type="Gene3D" id="3.90.79.10">
    <property type="entry name" value="Nucleoside Triphosphate Pyrophosphohydrolase"/>
    <property type="match status" value="1"/>
</dbReference>
<evidence type="ECO:0000256" key="5">
    <source>
        <dbReference type="ARBA" id="ARBA00022023"/>
    </source>
</evidence>
<evidence type="ECO:0000313" key="16">
    <source>
        <dbReference type="EMBL" id="SEI81821.1"/>
    </source>
</evidence>
<evidence type="ECO:0000256" key="4">
    <source>
        <dbReference type="ARBA" id="ARBA00012045"/>
    </source>
</evidence>
<dbReference type="CDD" id="cd03431">
    <property type="entry name" value="NUDIX_DNA_Glycosylase_C-MutY"/>
    <property type="match status" value="1"/>
</dbReference>
<keyword evidence="10 14" id="KW-0408">Iron</keyword>
<evidence type="ECO:0000256" key="8">
    <source>
        <dbReference type="ARBA" id="ARBA00022763"/>
    </source>
</evidence>
<dbReference type="InterPro" id="IPR044298">
    <property type="entry name" value="MIG/MutY"/>
</dbReference>
<evidence type="ECO:0000256" key="13">
    <source>
        <dbReference type="ARBA" id="ARBA00023295"/>
    </source>
</evidence>
<comment type="catalytic activity">
    <reaction evidence="1 14">
        <text>Hydrolyzes free adenine bases from 7,8-dihydro-8-oxoguanine:adenine mismatched double-stranded DNA, leaving an apurinic site.</text>
        <dbReference type="EC" id="3.2.2.31"/>
    </reaction>
</comment>
<dbReference type="GO" id="GO:0032357">
    <property type="term" value="F:oxidized purine DNA binding"/>
    <property type="evidence" value="ECO:0007669"/>
    <property type="project" value="TreeGrafter"/>
</dbReference>
<dbReference type="Gene3D" id="1.10.340.30">
    <property type="entry name" value="Hypothetical protein, domain 2"/>
    <property type="match status" value="1"/>
</dbReference>
<dbReference type="InterPro" id="IPR004036">
    <property type="entry name" value="Endonuclease-III-like_CS2"/>
</dbReference>
<dbReference type="Gene3D" id="1.10.1670.10">
    <property type="entry name" value="Helix-hairpin-Helix base-excision DNA repair enzymes (C-terminal)"/>
    <property type="match status" value="1"/>
</dbReference>
<dbReference type="GO" id="GO:0035485">
    <property type="term" value="F:adenine/guanine mispair binding"/>
    <property type="evidence" value="ECO:0007669"/>
    <property type="project" value="TreeGrafter"/>
</dbReference>
<dbReference type="PANTHER" id="PTHR42944:SF1">
    <property type="entry name" value="ADENINE DNA GLYCOSYLASE"/>
    <property type="match status" value="1"/>
</dbReference>
<gene>
    <name evidence="16" type="ORF">SAMN05660742_101138</name>
</gene>
<comment type="similarity">
    <text evidence="3 14">Belongs to the Nth/MutY family.</text>
</comment>
<keyword evidence="8 14" id="KW-0227">DNA damage</keyword>
<name>A0A1H6TP96_9FIRM</name>
<evidence type="ECO:0000256" key="2">
    <source>
        <dbReference type="ARBA" id="ARBA00002933"/>
    </source>
</evidence>
<evidence type="ECO:0000256" key="7">
    <source>
        <dbReference type="ARBA" id="ARBA00022723"/>
    </source>
</evidence>
<dbReference type="Proteomes" id="UP000199662">
    <property type="component" value="Unassembled WGS sequence"/>
</dbReference>
<dbReference type="STRING" id="84035.SAMN05660742_101138"/>
<dbReference type="SUPFAM" id="SSF55811">
    <property type="entry name" value="Nudix"/>
    <property type="match status" value="1"/>
</dbReference>
<evidence type="ECO:0000256" key="3">
    <source>
        <dbReference type="ARBA" id="ARBA00008343"/>
    </source>
</evidence>
<evidence type="ECO:0000256" key="1">
    <source>
        <dbReference type="ARBA" id="ARBA00000843"/>
    </source>
</evidence>
<dbReference type="SMART" id="SM00478">
    <property type="entry name" value="ENDO3c"/>
    <property type="match status" value="1"/>
</dbReference>
<evidence type="ECO:0000256" key="9">
    <source>
        <dbReference type="ARBA" id="ARBA00022801"/>
    </source>
</evidence>
<dbReference type="Pfam" id="PF00730">
    <property type="entry name" value="HhH-GPD"/>
    <property type="match status" value="1"/>
</dbReference>
<dbReference type="InterPro" id="IPR029119">
    <property type="entry name" value="MutY_C"/>
</dbReference>
<dbReference type="GO" id="GO:0000701">
    <property type="term" value="F:purine-specific mismatch base pair DNA N-glycosylase activity"/>
    <property type="evidence" value="ECO:0007669"/>
    <property type="project" value="UniProtKB-EC"/>
</dbReference>
<feature type="domain" description="HhH-GPD" evidence="15">
    <location>
        <begin position="55"/>
        <end position="206"/>
    </location>
</feature>
<keyword evidence="11" id="KW-0411">Iron-sulfur</keyword>
<dbReference type="GO" id="GO:0006284">
    <property type="term" value="P:base-excision repair"/>
    <property type="evidence" value="ECO:0007669"/>
    <property type="project" value="UniProtKB-UniRule"/>
</dbReference>
<dbReference type="InterPro" id="IPR000445">
    <property type="entry name" value="HhH_motif"/>
</dbReference>
<accession>A0A1H6TP96</accession>
<dbReference type="InterPro" id="IPR015797">
    <property type="entry name" value="NUDIX_hydrolase-like_dom_sf"/>
</dbReference>
<evidence type="ECO:0000256" key="14">
    <source>
        <dbReference type="RuleBase" id="RU365096"/>
    </source>
</evidence>
<protein>
    <recommendedName>
        <fullName evidence="5 14">Adenine DNA glycosylase</fullName>
        <ecNumber evidence="4 14">3.2.2.31</ecNumber>
    </recommendedName>
</protein>
<keyword evidence="13 14" id="KW-0326">Glycosidase</keyword>
<dbReference type="CDD" id="cd00056">
    <property type="entry name" value="ENDO3c"/>
    <property type="match status" value="1"/>
</dbReference>
<dbReference type="GO" id="GO:0034039">
    <property type="term" value="F:8-oxo-7,8-dihydroguanine DNA N-glycosylase activity"/>
    <property type="evidence" value="ECO:0007669"/>
    <property type="project" value="TreeGrafter"/>
</dbReference>
<keyword evidence="17" id="KW-1185">Reference proteome</keyword>
<evidence type="ECO:0000256" key="11">
    <source>
        <dbReference type="ARBA" id="ARBA00023014"/>
    </source>
</evidence>
<evidence type="ECO:0000256" key="10">
    <source>
        <dbReference type="ARBA" id="ARBA00023004"/>
    </source>
</evidence>
<dbReference type="PANTHER" id="PTHR42944">
    <property type="entry name" value="ADENINE DNA GLYCOSYLASE"/>
    <property type="match status" value="1"/>
</dbReference>
<dbReference type="InterPro" id="IPR005760">
    <property type="entry name" value="A/G_AdeGlyc_MutY"/>
</dbReference>
<dbReference type="GO" id="GO:0046872">
    <property type="term" value="F:metal ion binding"/>
    <property type="evidence" value="ECO:0007669"/>
    <property type="project" value="UniProtKB-UniRule"/>
</dbReference>
<dbReference type="EMBL" id="FNZK01000001">
    <property type="protein sequence ID" value="SEI81821.1"/>
    <property type="molecule type" value="Genomic_DNA"/>
</dbReference>
<evidence type="ECO:0000313" key="17">
    <source>
        <dbReference type="Proteomes" id="UP000199662"/>
    </source>
</evidence>
<keyword evidence="12" id="KW-0234">DNA repair</keyword>
<sequence>MKNVLKKDMKPDMLLKTEQLHEIVHPLLRWYHNQARILPWREDPTPYRVWISEIMLQQTRVEAVKPYFERFLTALPTIKDLADVPLDSLLKLWEGLGYYTRARNLQKAAQQIVACFGGTMPNDYNDLLSLPGVGRYTAGAISSIAFGQTRAAVDGNVLRVISRILAYHEDIMSAKVKLAIEQKLENILPAAQAGDFNQALMELGAMICLPKTAAKCPLCPLKQLCLAMAQNIVPDLPVKKAKKARRIEKRTILLFVESGRTALMRRPAAGLLASMWEFPNLDGHVSEKSVLQYARSLGLTVKSITILPIAKHVFSHVEWHMIGYQINLNPARNIAETKAAYDTTQVPPLPQLHWAAKNELHTDYAIPTAFKAYIDIFTK</sequence>
<dbReference type="FunFam" id="1.10.340.30:FF:000002">
    <property type="entry name" value="Adenine DNA glycosylase"/>
    <property type="match status" value="1"/>
</dbReference>
<keyword evidence="7" id="KW-0479">Metal-binding</keyword>
<dbReference type="EC" id="3.2.2.31" evidence="4 14"/>
<dbReference type="InterPro" id="IPR011257">
    <property type="entry name" value="DNA_glycosylase"/>
</dbReference>
<dbReference type="Pfam" id="PF00633">
    <property type="entry name" value="HHH"/>
    <property type="match status" value="1"/>
</dbReference>
<proteinExistence type="inferred from homology"/>
<evidence type="ECO:0000259" key="15">
    <source>
        <dbReference type="SMART" id="SM00478"/>
    </source>
</evidence>
<dbReference type="GO" id="GO:0051539">
    <property type="term" value="F:4 iron, 4 sulfur cluster binding"/>
    <property type="evidence" value="ECO:0007669"/>
    <property type="project" value="UniProtKB-UniRule"/>
</dbReference>
<dbReference type="InterPro" id="IPR003265">
    <property type="entry name" value="HhH-GPD_domain"/>
</dbReference>
<evidence type="ECO:0000256" key="6">
    <source>
        <dbReference type="ARBA" id="ARBA00022485"/>
    </source>
</evidence>
<reference evidence="16 17" key="1">
    <citation type="submission" date="2016-10" db="EMBL/GenBank/DDBJ databases">
        <authorList>
            <person name="de Groot N.N."/>
        </authorList>
    </citation>
    <scope>NUCLEOTIDE SEQUENCE [LARGE SCALE GENOMIC DNA]</scope>
    <source>
        <strain evidence="16 17">DSM 2179</strain>
    </source>
</reference>
<dbReference type="SUPFAM" id="SSF48150">
    <property type="entry name" value="DNA-glycosylase"/>
    <property type="match status" value="1"/>
</dbReference>
<dbReference type="InterPro" id="IPR023170">
    <property type="entry name" value="HhH_base_excis_C"/>
</dbReference>
<dbReference type="NCBIfam" id="TIGR01084">
    <property type="entry name" value="mutY"/>
    <property type="match status" value="1"/>
</dbReference>
<comment type="function">
    <text evidence="2">Adenine glycosylase active on G-A mispairs. MutY also corrects error-prone DNA synthesis past GO lesions which are due to the oxidatively damaged form of guanine: 7,8-dihydro-8-oxoguanine (8-oxo-dGTP).</text>
</comment>
<organism evidence="16 17">
    <name type="scientific">Propionispira arboris</name>
    <dbReference type="NCBI Taxonomy" id="84035"/>
    <lineage>
        <taxon>Bacteria</taxon>
        <taxon>Bacillati</taxon>
        <taxon>Bacillota</taxon>
        <taxon>Negativicutes</taxon>
        <taxon>Selenomonadales</taxon>
        <taxon>Selenomonadaceae</taxon>
        <taxon>Propionispira</taxon>
    </lineage>
</organism>
<dbReference type="Pfam" id="PF14815">
    <property type="entry name" value="NUDIX_4"/>
    <property type="match status" value="1"/>
</dbReference>